<keyword evidence="2" id="KW-1185">Reference proteome</keyword>
<dbReference type="HOGENOM" id="CLU_833658_0_0_0"/>
<dbReference type="AlphaFoldDB" id="D1AN58"/>
<sequence length="349" mass="38664">MSIIYTELEDRIVEFPNDFKQVQAPGRAEGIVRMTEEPGAVTQTGDGILAEHVNNAHKLGVYLDLTASFEDSGGANTYKISIDNFTNKSIFNEMKIGILVPETNNKSFIKLSINDEIYNAKKILNDLTYSDFEINDIQKGKILYFIYNGTSFTIDSSLLPATNKTSGITQYGTEEMMALEGHRLAQILGVEYGGEIQIETTKEEGKAYYDQTTMYLYLCTETNTLNYADLSKYKAFSNFNLLNEIDDLKTTVIESMSLPGVTELYLEKKGDIAILSIDSGTAFDGRTTGQVLFVLPVGWRPKHNIHLALVPGVGETQTVPVIIKPNGQAIFIGSGTLSQPKYGSITYFL</sequence>
<accession>D1AN58</accession>
<dbReference type="STRING" id="526218.Sterm_2818"/>
<dbReference type="Proteomes" id="UP000000845">
    <property type="component" value="Chromosome"/>
</dbReference>
<proteinExistence type="predicted"/>
<gene>
    <name evidence="1" type="ordered locus">Sterm_2818</name>
</gene>
<dbReference type="EMBL" id="CP001739">
    <property type="protein sequence ID" value="ACZ09662.1"/>
    <property type="molecule type" value="Genomic_DNA"/>
</dbReference>
<reference evidence="1 2" key="2">
    <citation type="journal article" date="2010" name="Stand. Genomic Sci.">
        <title>Complete genome sequence of Sebaldella termitidis type strain (NCTC 11300).</title>
        <authorList>
            <person name="Harmon-Smith M."/>
            <person name="Celia L."/>
            <person name="Chertkov O."/>
            <person name="Lapidus A."/>
            <person name="Copeland A."/>
            <person name="Glavina Del Rio T."/>
            <person name="Nolan M."/>
            <person name="Lucas S."/>
            <person name="Tice H."/>
            <person name="Cheng J.F."/>
            <person name="Han C."/>
            <person name="Detter J.C."/>
            <person name="Bruce D."/>
            <person name="Goodwin L."/>
            <person name="Pitluck S."/>
            <person name="Pati A."/>
            <person name="Liolios K."/>
            <person name="Ivanova N."/>
            <person name="Mavromatis K."/>
            <person name="Mikhailova N."/>
            <person name="Chen A."/>
            <person name="Palaniappan K."/>
            <person name="Land M."/>
            <person name="Hauser L."/>
            <person name="Chang Y.J."/>
            <person name="Jeffries C.D."/>
            <person name="Brettin T."/>
            <person name="Goker M."/>
            <person name="Beck B."/>
            <person name="Bristow J."/>
            <person name="Eisen J.A."/>
            <person name="Markowitz V."/>
            <person name="Hugenholtz P."/>
            <person name="Kyrpides N.C."/>
            <person name="Klenk H.P."/>
            <person name="Chen F."/>
        </authorList>
    </citation>
    <scope>NUCLEOTIDE SEQUENCE [LARGE SCALE GENOMIC DNA]</scope>
    <source>
        <strain evidence="2">ATCC 33386 / NCTC 11300</strain>
    </source>
</reference>
<dbReference type="eggNOG" id="ENOG5033K2R">
    <property type="taxonomic scope" value="Bacteria"/>
</dbReference>
<dbReference type="KEGG" id="str:Sterm_2818"/>
<name>D1AN58_SEBTE</name>
<evidence type="ECO:0000313" key="1">
    <source>
        <dbReference type="EMBL" id="ACZ09662.1"/>
    </source>
</evidence>
<dbReference type="RefSeq" id="WP_012862256.1">
    <property type="nucleotide sequence ID" value="NC_013517.1"/>
</dbReference>
<reference evidence="2" key="1">
    <citation type="submission" date="2009-09" db="EMBL/GenBank/DDBJ databases">
        <title>The complete chromosome of Sebaldella termitidis ATCC 33386.</title>
        <authorList>
            <consortium name="US DOE Joint Genome Institute (JGI-PGF)"/>
            <person name="Lucas S."/>
            <person name="Copeland A."/>
            <person name="Lapidus A."/>
            <person name="Glavina del Rio T."/>
            <person name="Dalin E."/>
            <person name="Tice H."/>
            <person name="Bruce D."/>
            <person name="Goodwin L."/>
            <person name="Pitluck S."/>
            <person name="Kyrpides N."/>
            <person name="Mavromatis K."/>
            <person name="Ivanova N."/>
            <person name="Mikhailova N."/>
            <person name="Sims D."/>
            <person name="Meincke L."/>
            <person name="Brettin T."/>
            <person name="Detter J.C."/>
            <person name="Han C."/>
            <person name="Larimer F."/>
            <person name="Land M."/>
            <person name="Hauser L."/>
            <person name="Markowitz V."/>
            <person name="Cheng J.F."/>
            <person name="Hugenholtz P."/>
            <person name="Woyke T."/>
            <person name="Wu D."/>
            <person name="Eisen J.A."/>
        </authorList>
    </citation>
    <scope>NUCLEOTIDE SEQUENCE [LARGE SCALE GENOMIC DNA]</scope>
    <source>
        <strain evidence="2">ATCC 33386 / NCTC 11300</strain>
    </source>
</reference>
<evidence type="ECO:0000313" key="2">
    <source>
        <dbReference type="Proteomes" id="UP000000845"/>
    </source>
</evidence>
<organism evidence="1 2">
    <name type="scientific">Sebaldella termitidis (strain ATCC 33386 / NCTC 11300)</name>
    <dbReference type="NCBI Taxonomy" id="526218"/>
    <lineage>
        <taxon>Bacteria</taxon>
        <taxon>Fusobacteriati</taxon>
        <taxon>Fusobacteriota</taxon>
        <taxon>Fusobacteriia</taxon>
        <taxon>Fusobacteriales</taxon>
        <taxon>Leptotrichiaceae</taxon>
        <taxon>Sebaldella</taxon>
    </lineage>
</organism>
<protein>
    <submittedName>
        <fullName evidence="1">Uncharacterized protein</fullName>
    </submittedName>
</protein>